<accession>A0ABR8R242</accession>
<feature type="region of interest" description="Disordered" evidence="1">
    <location>
        <begin position="84"/>
        <end position="142"/>
    </location>
</feature>
<evidence type="ECO:0000256" key="2">
    <source>
        <dbReference type="SAM" id="SignalP"/>
    </source>
</evidence>
<dbReference type="EMBL" id="JACSQU010000002">
    <property type="protein sequence ID" value="MBD7941841.1"/>
    <property type="molecule type" value="Genomic_DNA"/>
</dbReference>
<feature type="compositionally biased region" description="Basic and acidic residues" evidence="1">
    <location>
        <begin position="90"/>
        <end position="106"/>
    </location>
</feature>
<feature type="region of interest" description="Disordered" evidence="1">
    <location>
        <begin position="25"/>
        <end position="49"/>
    </location>
</feature>
<feature type="signal peptide" evidence="2">
    <location>
        <begin position="1"/>
        <end position="19"/>
    </location>
</feature>
<sequence>MLKLVGVALSAPLSAIALMACSTPERPTMSQNSSQGSPQTAPAAPPRLSTDVSLDARLFEILGACEALDPDGDQTFEAHLRRHAPYAAPDRQEALRQAHARGRDIAARQTPESCARLLRGYRQQEPGLHGPAANRSRLKTTD</sequence>
<protein>
    <submittedName>
        <fullName evidence="3">Uncharacterized protein</fullName>
    </submittedName>
</protein>
<name>A0ABR8R242_9CAUL</name>
<dbReference type="Proteomes" id="UP000638918">
    <property type="component" value="Unassembled WGS sequence"/>
</dbReference>
<evidence type="ECO:0000313" key="3">
    <source>
        <dbReference type="EMBL" id="MBD7941841.1"/>
    </source>
</evidence>
<feature type="chain" id="PRO_5045754438" evidence="2">
    <location>
        <begin position="20"/>
        <end position="142"/>
    </location>
</feature>
<evidence type="ECO:0000256" key="1">
    <source>
        <dbReference type="SAM" id="MobiDB-lite"/>
    </source>
</evidence>
<gene>
    <name evidence="3" type="ORF">H9656_10630</name>
</gene>
<keyword evidence="2" id="KW-0732">Signal</keyword>
<keyword evidence="4" id="KW-1185">Reference proteome</keyword>
<dbReference type="RefSeq" id="WP_191744217.1">
    <property type="nucleotide sequence ID" value="NZ_JACSQU010000002.1"/>
</dbReference>
<proteinExistence type="predicted"/>
<evidence type="ECO:0000313" key="4">
    <source>
        <dbReference type="Proteomes" id="UP000638918"/>
    </source>
</evidence>
<organism evidence="3 4">
    <name type="scientific">Brevundimonas guildfordensis</name>
    <dbReference type="NCBI Taxonomy" id="2762241"/>
    <lineage>
        <taxon>Bacteria</taxon>
        <taxon>Pseudomonadati</taxon>
        <taxon>Pseudomonadota</taxon>
        <taxon>Alphaproteobacteria</taxon>
        <taxon>Caulobacterales</taxon>
        <taxon>Caulobacteraceae</taxon>
        <taxon>Brevundimonas</taxon>
    </lineage>
</organism>
<comment type="caution">
    <text evidence="3">The sequence shown here is derived from an EMBL/GenBank/DDBJ whole genome shotgun (WGS) entry which is preliminary data.</text>
</comment>
<reference evidence="3 4" key="1">
    <citation type="submission" date="2020-08" db="EMBL/GenBank/DDBJ databases">
        <title>A Genomic Blueprint of the Chicken Gut Microbiome.</title>
        <authorList>
            <person name="Gilroy R."/>
            <person name="Ravi A."/>
            <person name="Getino M."/>
            <person name="Pursley I."/>
            <person name="Horton D.L."/>
            <person name="Alikhan N.-F."/>
            <person name="Baker D."/>
            <person name="Gharbi K."/>
            <person name="Hall N."/>
            <person name="Watson M."/>
            <person name="Adriaenssens E.M."/>
            <person name="Foster-Nyarko E."/>
            <person name="Jarju S."/>
            <person name="Secka A."/>
            <person name="Antonio M."/>
            <person name="Oren A."/>
            <person name="Chaudhuri R."/>
            <person name="La Ragione R.M."/>
            <person name="Hildebrand F."/>
            <person name="Pallen M.J."/>
        </authorList>
    </citation>
    <scope>NUCLEOTIDE SEQUENCE [LARGE SCALE GENOMIC DNA]</scope>
    <source>
        <strain evidence="3 4">Sa3CVA3</strain>
    </source>
</reference>
<dbReference type="PROSITE" id="PS51257">
    <property type="entry name" value="PROKAR_LIPOPROTEIN"/>
    <property type="match status" value="1"/>
</dbReference>
<feature type="compositionally biased region" description="Polar residues" evidence="1">
    <location>
        <begin position="28"/>
        <end position="40"/>
    </location>
</feature>